<reference evidence="1" key="1">
    <citation type="submission" date="2023-03" db="EMBL/GenBank/DDBJ databases">
        <title>Genetic diversity of Bacillus cereus sensu lato isolates from Slovenia.</title>
        <authorList>
            <person name="Abdelli M."/>
        </authorList>
    </citation>
    <scope>NUCLEOTIDE SEQUENCE</scope>
    <source>
        <strain evidence="1">SIBC39</strain>
    </source>
</reference>
<organism evidence="1 2">
    <name type="scientific">Bacillus paranthracis</name>
    <dbReference type="NCBI Taxonomy" id="2026186"/>
    <lineage>
        <taxon>Bacteria</taxon>
        <taxon>Bacillati</taxon>
        <taxon>Bacillota</taxon>
        <taxon>Bacilli</taxon>
        <taxon>Bacillales</taxon>
        <taxon>Bacillaceae</taxon>
        <taxon>Bacillus</taxon>
        <taxon>Bacillus cereus group</taxon>
    </lineage>
</organism>
<gene>
    <name evidence="1" type="ORF">P6U19_14940</name>
</gene>
<protein>
    <submittedName>
        <fullName evidence="1">Uncharacterized protein</fullName>
    </submittedName>
</protein>
<evidence type="ECO:0000313" key="1">
    <source>
        <dbReference type="EMBL" id="MDG0953889.1"/>
    </source>
</evidence>
<accession>A0AAJ1K347</accession>
<dbReference type="EMBL" id="JARPRR010000010">
    <property type="protein sequence ID" value="MDG0953889.1"/>
    <property type="molecule type" value="Genomic_DNA"/>
</dbReference>
<name>A0AAJ1K347_9BACI</name>
<proteinExistence type="predicted"/>
<evidence type="ECO:0000313" key="2">
    <source>
        <dbReference type="Proteomes" id="UP001216801"/>
    </source>
</evidence>
<sequence length="54" mass="5744">MEQKKSLDIKLTESGKIDYAHKPDDSGCAACIGTTSCGGVDPTKPGIWKRCSSK</sequence>
<dbReference type="RefSeq" id="WP_000435811.1">
    <property type="nucleotide sequence ID" value="NZ_JAQEBQ010000032.1"/>
</dbReference>
<dbReference type="AlphaFoldDB" id="A0AAJ1K347"/>
<dbReference type="Proteomes" id="UP001216801">
    <property type="component" value="Unassembled WGS sequence"/>
</dbReference>
<comment type="caution">
    <text evidence="1">The sequence shown here is derived from an EMBL/GenBank/DDBJ whole genome shotgun (WGS) entry which is preliminary data.</text>
</comment>